<comment type="caution">
    <text evidence="6">The sequence shown here is derived from an EMBL/GenBank/DDBJ whole genome shotgun (WGS) entry which is preliminary data.</text>
</comment>
<dbReference type="EMBL" id="JACAZE010000007">
    <property type="protein sequence ID" value="KAF7310985.1"/>
    <property type="molecule type" value="Genomic_DNA"/>
</dbReference>
<keyword evidence="4 5" id="KW-0472">Membrane</keyword>
<feature type="transmembrane region" description="Helical" evidence="5">
    <location>
        <begin position="68"/>
        <end position="89"/>
    </location>
</feature>
<protein>
    <submittedName>
        <fullName evidence="6">DUF423-domain-containing protein</fullName>
    </submittedName>
</protein>
<comment type="subcellular location">
    <subcellularLocation>
        <location evidence="1">Membrane</location>
        <topology evidence="1">Multi-pass membrane protein</topology>
    </subcellularLocation>
</comment>
<keyword evidence="2 5" id="KW-0812">Transmembrane</keyword>
<dbReference type="Proteomes" id="UP000613580">
    <property type="component" value="Unassembled WGS sequence"/>
</dbReference>
<evidence type="ECO:0000313" key="6">
    <source>
        <dbReference type="EMBL" id="KAF7310985.1"/>
    </source>
</evidence>
<gene>
    <name evidence="6" type="ORF">HMN09_00641800</name>
</gene>
<dbReference type="InterPro" id="IPR006696">
    <property type="entry name" value="DUF423"/>
</dbReference>
<keyword evidence="3 5" id="KW-1133">Transmembrane helix</keyword>
<evidence type="ECO:0000256" key="1">
    <source>
        <dbReference type="ARBA" id="ARBA00004141"/>
    </source>
</evidence>
<evidence type="ECO:0000256" key="2">
    <source>
        <dbReference type="ARBA" id="ARBA00022692"/>
    </source>
</evidence>
<dbReference type="PANTHER" id="PTHR43461">
    <property type="entry name" value="TRANSMEMBRANE PROTEIN 256"/>
    <property type="match status" value="1"/>
</dbReference>
<organism evidence="6 7">
    <name type="scientific">Mycena chlorophos</name>
    <name type="common">Agaric fungus</name>
    <name type="synonym">Agaricus chlorophos</name>
    <dbReference type="NCBI Taxonomy" id="658473"/>
    <lineage>
        <taxon>Eukaryota</taxon>
        <taxon>Fungi</taxon>
        <taxon>Dikarya</taxon>
        <taxon>Basidiomycota</taxon>
        <taxon>Agaricomycotina</taxon>
        <taxon>Agaricomycetes</taxon>
        <taxon>Agaricomycetidae</taxon>
        <taxon>Agaricales</taxon>
        <taxon>Marasmiineae</taxon>
        <taxon>Mycenaceae</taxon>
        <taxon>Mycena</taxon>
    </lineage>
</organism>
<dbReference type="OrthoDB" id="269173at2759"/>
<dbReference type="Pfam" id="PF04241">
    <property type="entry name" value="DUF423"/>
    <property type="match status" value="1"/>
</dbReference>
<feature type="transmembrane region" description="Helical" evidence="5">
    <location>
        <begin position="37"/>
        <end position="56"/>
    </location>
</feature>
<evidence type="ECO:0000256" key="4">
    <source>
        <dbReference type="ARBA" id="ARBA00023136"/>
    </source>
</evidence>
<name>A0A8H6T2Q3_MYCCL</name>
<proteinExistence type="predicted"/>
<dbReference type="PANTHER" id="PTHR43461:SF1">
    <property type="entry name" value="TRANSMEMBRANE PROTEIN 256"/>
    <property type="match status" value="1"/>
</dbReference>
<accession>A0A8H6T2Q3</accession>
<evidence type="ECO:0000256" key="3">
    <source>
        <dbReference type="ARBA" id="ARBA00022989"/>
    </source>
</evidence>
<feature type="transmembrane region" description="Helical" evidence="5">
    <location>
        <begin position="95"/>
        <end position="114"/>
    </location>
</feature>
<dbReference type="GO" id="GO:0016020">
    <property type="term" value="C:membrane"/>
    <property type="evidence" value="ECO:0007669"/>
    <property type="project" value="UniProtKB-SubCell"/>
</dbReference>
<evidence type="ECO:0000313" key="7">
    <source>
        <dbReference type="Proteomes" id="UP000613580"/>
    </source>
</evidence>
<keyword evidence="7" id="KW-1185">Reference proteome</keyword>
<sequence length="116" mass="12099">MNPTLLWKAGSAFVATGIITGAFGAHALSGRLSPDSLASFRTASTYSILNGLGLLVISGHPRFSTHRFAGPSIALGTLLFSGSIFALTLDRNLKFLGPITPLGGMLLISGYISMIF</sequence>
<reference evidence="6" key="1">
    <citation type="submission" date="2020-05" db="EMBL/GenBank/DDBJ databases">
        <title>Mycena genomes resolve the evolution of fungal bioluminescence.</title>
        <authorList>
            <person name="Tsai I.J."/>
        </authorList>
    </citation>
    <scope>NUCLEOTIDE SEQUENCE</scope>
    <source>
        <strain evidence="6">110903Hualien_Pintung</strain>
    </source>
</reference>
<dbReference type="AlphaFoldDB" id="A0A8H6T2Q3"/>
<evidence type="ECO:0000256" key="5">
    <source>
        <dbReference type="SAM" id="Phobius"/>
    </source>
</evidence>